<evidence type="ECO:0000256" key="1">
    <source>
        <dbReference type="SAM" id="Phobius"/>
    </source>
</evidence>
<comment type="caution">
    <text evidence="2">The sequence shown here is derived from an EMBL/GenBank/DDBJ whole genome shotgun (WGS) entry which is preliminary data.</text>
</comment>
<protein>
    <submittedName>
        <fullName evidence="2">Uncharacterized protein</fullName>
    </submittedName>
</protein>
<dbReference type="EMBL" id="JAJEPS010000006">
    <property type="protein sequence ID" value="MCC2126151.1"/>
    <property type="molecule type" value="Genomic_DNA"/>
</dbReference>
<name>A0AAE3A514_9FIRM</name>
<sequence>MNKIKLGVSAGLTGAILYFLGAISIIPAVILAGYILLKEENDWLKYQAVKMVMIVVIFGAINIGLNCIDDIFAIFNQVIGIFAKNVHIAVPLGLTGILSTVCSLLRNIVLIWSGINALNFKTVYVASIDELVSKNM</sequence>
<accession>A0AAE3A514</accession>
<keyword evidence="1" id="KW-1133">Transmembrane helix</keyword>
<evidence type="ECO:0000313" key="2">
    <source>
        <dbReference type="EMBL" id="MCC2126151.1"/>
    </source>
</evidence>
<feature type="transmembrane region" description="Helical" evidence="1">
    <location>
        <begin position="89"/>
        <end position="115"/>
    </location>
</feature>
<organism evidence="2 3">
    <name type="scientific">Hominiventricola filiformis</name>
    <dbReference type="NCBI Taxonomy" id="2885352"/>
    <lineage>
        <taxon>Bacteria</taxon>
        <taxon>Bacillati</taxon>
        <taxon>Bacillota</taxon>
        <taxon>Clostridia</taxon>
        <taxon>Lachnospirales</taxon>
        <taxon>Lachnospiraceae</taxon>
        <taxon>Hominiventricola</taxon>
    </lineage>
</organism>
<evidence type="ECO:0000313" key="3">
    <source>
        <dbReference type="Proteomes" id="UP001198220"/>
    </source>
</evidence>
<gene>
    <name evidence="2" type="ORF">LKD36_08160</name>
</gene>
<dbReference type="RefSeq" id="WP_308459299.1">
    <property type="nucleotide sequence ID" value="NZ_JAJEPS010000006.1"/>
</dbReference>
<keyword evidence="1" id="KW-0472">Membrane</keyword>
<feature type="transmembrane region" description="Helical" evidence="1">
    <location>
        <begin position="48"/>
        <end position="68"/>
    </location>
</feature>
<proteinExistence type="predicted"/>
<feature type="transmembrane region" description="Helical" evidence="1">
    <location>
        <begin position="12"/>
        <end position="36"/>
    </location>
</feature>
<keyword evidence="1" id="KW-0812">Transmembrane</keyword>
<reference evidence="2 3" key="1">
    <citation type="submission" date="2021-10" db="EMBL/GenBank/DDBJ databases">
        <title>Anaerobic single-cell dispensing facilitates the cultivation of human gut bacteria.</title>
        <authorList>
            <person name="Afrizal A."/>
        </authorList>
    </citation>
    <scope>NUCLEOTIDE SEQUENCE [LARGE SCALE GENOMIC DNA]</scope>
    <source>
        <strain evidence="2 3">CLA-AA-H276</strain>
    </source>
</reference>
<dbReference type="AlphaFoldDB" id="A0AAE3A514"/>
<dbReference type="Proteomes" id="UP001198220">
    <property type="component" value="Unassembled WGS sequence"/>
</dbReference>
<keyword evidence="3" id="KW-1185">Reference proteome</keyword>